<evidence type="ECO:0000256" key="1">
    <source>
        <dbReference type="ARBA" id="ARBA00000085"/>
    </source>
</evidence>
<reference evidence="6 7" key="1">
    <citation type="submission" date="2015-11" db="EMBL/GenBank/DDBJ databases">
        <title>Whole-Genome Sequence of Candidatus Oderbacter manganicum from the National Park Lower Oder Valley, Germany.</title>
        <authorList>
            <person name="Braun B."/>
            <person name="Liere K."/>
            <person name="Szewzyk U."/>
        </authorList>
    </citation>
    <scope>NUCLEOTIDE SEQUENCE [LARGE SCALE GENOMIC DNA]</scope>
    <source>
        <strain evidence="6 7">OTSz_A_272</strain>
    </source>
</reference>
<organism evidence="6 7">
    <name type="scientific">Candidatus Viadribacter manganicus</name>
    <dbReference type="NCBI Taxonomy" id="1759059"/>
    <lineage>
        <taxon>Bacteria</taxon>
        <taxon>Pseudomonadati</taxon>
        <taxon>Pseudomonadota</taxon>
        <taxon>Alphaproteobacteria</taxon>
        <taxon>Hyphomonadales</taxon>
        <taxon>Hyphomonadaceae</taxon>
        <taxon>Candidatus Viadribacter</taxon>
    </lineage>
</organism>
<sequence>MLAEPCVQRGKVQPDGEVVLYARRKSHSSRDWLVFDVVDTGVGMTPEQISRLFHAFSQADATVTRRLGGTGLGLTITQRFVRLMGGDVTVKSAPGKGSTFTFVVPAELNAPLRVAA</sequence>
<keyword evidence="7" id="KW-1185">Reference proteome</keyword>
<dbReference type="CDD" id="cd16922">
    <property type="entry name" value="HATPase_EvgS-ArcB-TorS-like"/>
    <property type="match status" value="1"/>
</dbReference>
<keyword evidence="4" id="KW-0418">Kinase</keyword>
<accession>A0A1B1AIM5</accession>
<dbReference type="PROSITE" id="PS50109">
    <property type="entry name" value="HIS_KIN"/>
    <property type="match status" value="1"/>
</dbReference>
<protein>
    <recommendedName>
        <fullName evidence="2">histidine kinase</fullName>
        <ecNumber evidence="2">2.7.13.3</ecNumber>
    </recommendedName>
</protein>
<dbReference type="PANTHER" id="PTHR43047">
    <property type="entry name" value="TWO-COMPONENT HISTIDINE PROTEIN KINASE"/>
    <property type="match status" value="1"/>
</dbReference>
<evidence type="ECO:0000256" key="4">
    <source>
        <dbReference type="ARBA" id="ARBA00022777"/>
    </source>
</evidence>
<keyword evidence="3" id="KW-0808">Transferase</keyword>
<evidence type="ECO:0000313" key="6">
    <source>
        <dbReference type="EMBL" id="ANP46416.1"/>
    </source>
</evidence>
<dbReference type="InterPro" id="IPR004358">
    <property type="entry name" value="Sig_transdc_His_kin-like_C"/>
</dbReference>
<dbReference type="EMBL" id="CP013244">
    <property type="protein sequence ID" value="ANP46416.1"/>
    <property type="molecule type" value="Genomic_DNA"/>
</dbReference>
<feature type="domain" description="Histidine kinase" evidence="5">
    <location>
        <begin position="1"/>
        <end position="108"/>
    </location>
</feature>
<dbReference type="InterPro" id="IPR003594">
    <property type="entry name" value="HATPase_dom"/>
</dbReference>
<dbReference type="STRING" id="1759059.ATE48_11050"/>
<dbReference type="GO" id="GO:0000155">
    <property type="term" value="F:phosphorelay sensor kinase activity"/>
    <property type="evidence" value="ECO:0007669"/>
    <property type="project" value="TreeGrafter"/>
</dbReference>
<dbReference type="SUPFAM" id="SSF55874">
    <property type="entry name" value="ATPase domain of HSP90 chaperone/DNA topoisomerase II/histidine kinase"/>
    <property type="match status" value="1"/>
</dbReference>
<gene>
    <name evidence="6" type="ORF">ATE48_11050</name>
</gene>
<evidence type="ECO:0000259" key="5">
    <source>
        <dbReference type="PROSITE" id="PS50109"/>
    </source>
</evidence>
<dbReference type="InterPro" id="IPR005467">
    <property type="entry name" value="His_kinase_dom"/>
</dbReference>
<dbReference type="RefSeq" id="WP_066771469.1">
    <property type="nucleotide sequence ID" value="NZ_CP013244.1"/>
</dbReference>
<dbReference type="EC" id="2.7.13.3" evidence="2"/>
<dbReference type="Gene3D" id="3.30.565.10">
    <property type="entry name" value="Histidine kinase-like ATPase, C-terminal domain"/>
    <property type="match status" value="1"/>
</dbReference>
<dbReference type="GO" id="GO:0005886">
    <property type="term" value="C:plasma membrane"/>
    <property type="evidence" value="ECO:0007669"/>
    <property type="project" value="TreeGrafter"/>
</dbReference>
<evidence type="ECO:0000313" key="7">
    <source>
        <dbReference type="Proteomes" id="UP000092498"/>
    </source>
</evidence>
<comment type="catalytic activity">
    <reaction evidence="1">
        <text>ATP + protein L-histidine = ADP + protein N-phospho-L-histidine.</text>
        <dbReference type="EC" id="2.7.13.3"/>
    </reaction>
</comment>
<dbReference type="GO" id="GO:0009927">
    <property type="term" value="F:histidine phosphotransfer kinase activity"/>
    <property type="evidence" value="ECO:0007669"/>
    <property type="project" value="TreeGrafter"/>
</dbReference>
<dbReference type="InterPro" id="IPR036890">
    <property type="entry name" value="HATPase_C_sf"/>
</dbReference>
<dbReference type="PANTHER" id="PTHR43047:SF72">
    <property type="entry name" value="OSMOSENSING HISTIDINE PROTEIN KINASE SLN1"/>
    <property type="match status" value="1"/>
</dbReference>
<dbReference type="SMART" id="SM00387">
    <property type="entry name" value="HATPase_c"/>
    <property type="match status" value="1"/>
</dbReference>
<dbReference type="InParanoid" id="A0A1B1AIM5"/>
<dbReference type="Pfam" id="PF02518">
    <property type="entry name" value="HATPase_c"/>
    <property type="match status" value="1"/>
</dbReference>
<dbReference type="Proteomes" id="UP000092498">
    <property type="component" value="Chromosome"/>
</dbReference>
<dbReference type="AlphaFoldDB" id="A0A1B1AIM5"/>
<evidence type="ECO:0000256" key="2">
    <source>
        <dbReference type="ARBA" id="ARBA00012438"/>
    </source>
</evidence>
<proteinExistence type="predicted"/>
<evidence type="ECO:0000256" key="3">
    <source>
        <dbReference type="ARBA" id="ARBA00022679"/>
    </source>
</evidence>
<name>A0A1B1AIM5_9PROT</name>
<dbReference type="PRINTS" id="PR00344">
    <property type="entry name" value="BCTRLSENSOR"/>
</dbReference>
<dbReference type="KEGG" id="cbot:ATE48_11050"/>